<comment type="caution">
    <text evidence="2">The sequence shown here is derived from an EMBL/GenBank/DDBJ whole genome shotgun (WGS) entry which is preliminary data.</text>
</comment>
<gene>
    <name evidence="2" type="ORF">FEM48_Zijuj03G0110600</name>
</gene>
<organism evidence="2 3">
    <name type="scientific">Ziziphus jujuba var. spinosa</name>
    <dbReference type="NCBI Taxonomy" id="714518"/>
    <lineage>
        <taxon>Eukaryota</taxon>
        <taxon>Viridiplantae</taxon>
        <taxon>Streptophyta</taxon>
        <taxon>Embryophyta</taxon>
        <taxon>Tracheophyta</taxon>
        <taxon>Spermatophyta</taxon>
        <taxon>Magnoliopsida</taxon>
        <taxon>eudicotyledons</taxon>
        <taxon>Gunneridae</taxon>
        <taxon>Pentapetalae</taxon>
        <taxon>rosids</taxon>
        <taxon>fabids</taxon>
        <taxon>Rosales</taxon>
        <taxon>Rhamnaceae</taxon>
        <taxon>Paliureae</taxon>
        <taxon>Ziziphus</taxon>
    </lineage>
</organism>
<dbReference type="Proteomes" id="UP000813462">
    <property type="component" value="Unassembled WGS sequence"/>
</dbReference>
<proteinExistence type="predicted"/>
<evidence type="ECO:0000313" key="2">
    <source>
        <dbReference type="EMBL" id="KAH7537604.1"/>
    </source>
</evidence>
<dbReference type="NCBIfam" id="TIGR01571">
    <property type="entry name" value="A_thal_Cys_rich"/>
    <property type="match status" value="1"/>
</dbReference>
<dbReference type="InterPro" id="IPR006461">
    <property type="entry name" value="PLAC_motif_containing"/>
</dbReference>
<dbReference type="InterPro" id="IPR036537">
    <property type="entry name" value="Adaptor_Cbl_N_dom_sf"/>
</dbReference>
<dbReference type="GO" id="GO:0007166">
    <property type="term" value="P:cell surface receptor signaling pathway"/>
    <property type="evidence" value="ECO:0007669"/>
    <property type="project" value="InterPro"/>
</dbReference>
<dbReference type="InterPro" id="IPR045766">
    <property type="entry name" value="MCAfunc"/>
</dbReference>
<dbReference type="Pfam" id="PF04749">
    <property type="entry name" value="PLAC8"/>
    <property type="match status" value="1"/>
</dbReference>
<sequence>MENLVQVSGLDALTLSNMIVSSARNAISHRRNCEQLAEHVRIIGNLLEKLKQTDLMDLPATKEPLDGLQEALKKALELVQSCRDNSYLYMLAMGWSVVYRFRQVQAEIDRYLRLVPLISIVHEFRMQNLEEGLEAVDKDQRDYSLDEEDVETQNVVLKRDRTKKDADILEKSLSRKYPDMDFHEALLEEKEKLNIELQRSRTNNDSNQCRVIEHLIDVTDNVVNVLPAKNVHKLVANEPTYSISGYITNAKSSHEDLGLKTQNEVQSDWQADLFGCCSEPCLSLKTFFYPCGTFSWIANVVTEGKISRERAINNLMGYSVFGGCCCYSCCIRKKLREHFNIEGGSCDDYLTHLMCCCCAMVQEQRELELRNFRGRLPRKKDGSSTIPIHEALNPFLDCFQISNDIDPEWKSGQLEGRAGRS</sequence>
<dbReference type="PANTHER" id="PTHR46604:SF2">
    <property type="entry name" value="MCAFUNC DOMAIN-CONTAINING PROTEIN"/>
    <property type="match status" value="1"/>
</dbReference>
<dbReference type="AlphaFoldDB" id="A0A978VPX9"/>
<accession>A0A978VPX9</accession>
<evidence type="ECO:0000259" key="1">
    <source>
        <dbReference type="Pfam" id="PF19584"/>
    </source>
</evidence>
<feature type="domain" description="MCAfunc" evidence="1">
    <location>
        <begin position="17"/>
        <end position="159"/>
    </location>
</feature>
<evidence type="ECO:0000313" key="3">
    <source>
        <dbReference type="Proteomes" id="UP000813462"/>
    </source>
</evidence>
<dbReference type="Gene3D" id="1.20.930.20">
    <property type="entry name" value="Adaptor protein Cbl, N-terminal domain"/>
    <property type="match status" value="1"/>
</dbReference>
<reference evidence="2" key="1">
    <citation type="journal article" date="2021" name="Front. Plant Sci.">
        <title>Chromosome-Scale Genome Assembly for Chinese Sour Jujube and Insights Into Its Genome Evolution and Domestication Signature.</title>
        <authorList>
            <person name="Shen L.-Y."/>
            <person name="Luo H."/>
            <person name="Wang X.-L."/>
            <person name="Wang X.-M."/>
            <person name="Qiu X.-J."/>
            <person name="Liu H."/>
            <person name="Zhou S.-S."/>
            <person name="Jia K.-H."/>
            <person name="Nie S."/>
            <person name="Bao Y.-T."/>
            <person name="Zhang R.-G."/>
            <person name="Yun Q.-Z."/>
            <person name="Chai Y.-H."/>
            <person name="Lu J.-Y."/>
            <person name="Li Y."/>
            <person name="Zhao S.-W."/>
            <person name="Mao J.-F."/>
            <person name="Jia S.-G."/>
            <person name="Mao Y.-M."/>
        </authorList>
    </citation>
    <scope>NUCLEOTIDE SEQUENCE</scope>
    <source>
        <strain evidence="2">AT0</strain>
        <tissue evidence="2">Leaf</tissue>
    </source>
</reference>
<dbReference type="CDD" id="cd21037">
    <property type="entry name" value="MLKL_NTD"/>
    <property type="match status" value="1"/>
</dbReference>
<protein>
    <recommendedName>
        <fullName evidence="1">MCAfunc domain-containing protein</fullName>
    </recommendedName>
</protein>
<dbReference type="Pfam" id="PF19584">
    <property type="entry name" value="MCAfunc"/>
    <property type="match status" value="1"/>
</dbReference>
<name>A0A978VPX9_ZIZJJ</name>
<dbReference type="PANTHER" id="PTHR46604">
    <property type="entry name" value="PROTEIN MID1-COMPLEMENTING ACTIVITY 1"/>
    <property type="match status" value="1"/>
</dbReference>
<dbReference type="EMBL" id="JAEACU010000003">
    <property type="protein sequence ID" value="KAH7537604.1"/>
    <property type="molecule type" value="Genomic_DNA"/>
</dbReference>
<dbReference type="InterPro" id="IPR059179">
    <property type="entry name" value="MLKL-like_MCAfunc"/>
</dbReference>